<reference evidence="1" key="1">
    <citation type="submission" date="2018-05" db="EMBL/GenBank/DDBJ databases">
        <authorList>
            <person name="Lanie J.A."/>
            <person name="Ng W.-L."/>
            <person name="Kazmierczak K.M."/>
            <person name="Andrzejewski T.M."/>
            <person name="Davidsen T.M."/>
            <person name="Wayne K.J."/>
            <person name="Tettelin H."/>
            <person name="Glass J.I."/>
            <person name="Rusch D."/>
            <person name="Podicherti R."/>
            <person name="Tsui H.-C.T."/>
            <person name="Winkler M.E."/>
        </authorList>
    </citation>
    <scope>NUCLEOTIDE SEQUENCE</scope>
</reference>
<dbReference type="AlphaFoldDB" id="A0A381Y070"/>
<evidence type="ECO:0000313" key="1">
    <source>
        <dbReference type="EMBL" id="SVA69847.1"/>
    </source>
</evidence>
<accession>A0A381Y070</accession>
<organism evidence="1">
    <name type="scientific">marine metagenome</name>
    <dbReference type="NCBI Taxonomy" id="408172"/>
    <lineage>
        <taxon>unclassified sequences</taxon>
        <taxon>metagenomes</taxon>
        <taxon>ecological metagenomes</taxon>
    </lineage>
</organism>
<name>A0A381Y070_9ZZZZ</name>
<protein>
    <submittedName>
        <fullName evidence="1">Uncharacterized protein</fullName>
    </submittedName>
</protein>
<proteinExistence type="predicted"/>
<sequence>MERHLNMKHLLRTTIAAVLLVGFTLDLRGKGKPTNFVIFLPPTSGFVSSTVAS</sequence>
<gene>
    <name evidence="1" type="ORF">METZ01_LOCUS122701</name>
</gene>
<dbReference type="EMBL" id="UINC01016850">
    <property type="protein sequence ID" value="SVA69847.1"/>
    <property type="molecule type" value="Genomic_DNA"/>
</dbReference>